<keyword evidence="2" id="KW-0328">Glycosyltransferase</keyword>
<evidence type="ECO:0000256" key="1">
    <source>
        <dbReference type="ARBA" id="ARBA00006739"/>
    </source>
</evidence>
<organism evidence="5 6">
    <name type="scientific">Mycetocola lacteus</name>
    <dbReference type="NCBI Taxonomy" id="76637"/>
    <lineage>
        <taxon>Bacteria</taxon>
        <taxon>Bacillati</taxon>
        <taxon>Actinomycetota</taxon>
        <taxon>Actinomycetes</taxon>
        <taxon>Micrococcales</taxon>
        <taxon>Microbacteriaceae</taxon>
        <taxon>Mycetocola</taxon>
    </lineage>
</organism>
<dbReference type="InterPro" id="IPR001173">
    <property type="entry name" value="Glyco_trans_2-like"/>
</dbReference>
<dbReference type="Pfam" id="PF00535">
    <property type="entry name" value="Glycos_transf_2"/>
    <property type="match status" value="1"/>
</dbReference>
<dbReference type="InterPro" id="IPR039528">
    <property type="entry name" value="DPM1-like"/>
</dbReference>
<name>A0A3L7AFQ3_9MICO</name>
<dbReference type="GO" id="GO:0004582">
    <property type="term" value="F:dolichyl-phosphate beta-D-mannosyltransferase activity"/>
    <property type="evidence" value="ECO:0007669"/>
    <property type="project" value="InterPro"/>
</dbReference>
<comment type="similarity">
    <text evidence="1">Belongs to the glycosyltransferase 2 family.</text>
</comment>
<dbReference type="OrthoDB" id="9810303at2"/>
<evidence type="ECO:0000313" key="6">
    <source>
        <dbReference type="Proteomes" id="UP000269438"/>
    </source>
</evidence>
<accession>A0A3L7AFQ3</accession>
<reference evidence="5 6" key="1">
    <citation type="submission" date="2018-10" db="EMBL/GenBank/DDBJ databases">
        <authorList>
            <person name="Li J."/>
        </authorList>
    </citation>
    <scope>NUCLEOTIDE SEQUENCE [LARGE SCALE GENOMIC DNA]</scope>
    <source>
        <strain evidence="5 6">JCM 11654</strain>
    </source>
</reference>
<evidence type="ECO:0000256" key="2">
    <source>
        <dbReference type="ARBA" id="ARBA00022676"/>
    </source>
</evidence>
<protein>
    <submittedName>
        <fullName evidence="5">Polyprenol monophosphomannose synthase</fullName>
    </submittedName>
</protein>
<dbReference type="Gene3D" id="3.90.550.10">
    <property type="entry name" value="Spore Coat Polysaccharide Biosynthesis Protein SpsA, Chain A"/>
    <property type="match status" value="1"/>
</dbReference>
<dbReference type="PANTHER" id="PTHR43398:SF1">
    <property type="entry name" value="DOLICHOL-PHOSPHATE MANNOSYLTRANSFERASE SUBUNIT 1"/>
    <property type="match status" value="1"/>
</dbReference>
<dbReference type="SUPFAM" id="SSF53448">
    <property type="entry name" value="Nucleotide-diphospho-sugar transferases"/>
    <property type="match status" value="1"/>
</dbReference>
<sequence>MSVRTVVIIPTYNELVNLPLIVGRVRAATPEVDILVVDDNSPDGTGTLADEMAAADSHIHVLHRTGKEGLGAAYKAGFAWGFEHGYERMIEMDADGSHQPEQLPAMLAKADEGVDLVIGSRYVPGGKVENWPLHRLILSRGGSTYARIMLKLPAKDVTGGYRVFSAHALRELHLEDVQSAGYNFQVDMLWHAHRAGLSIAEVPITFVERVHGRSKMSGNIVFEAMWRVTVWGFSERFGQGRAARRAAN</sequence>
<proteinExistence type="inferred from homology"/>
<evidence type="ECO:0000313" key="5">
    <source>
        <dbReference type="EMBL" id="RLP78834.1"/>
    </source>
</evidence>
<feature type="domain" description="Glycosyltransferase 2-like" evidence="4">
    <location>
        <begin position="7"/>
        <end position="172"/>
    </location>
</feature>
<dbReference type="Proteomes" id="UP000269438">
    <property type="component" value="Unassembled WGS sequence"/>
</dbReference>
<dbReference type="CDD" id="cd06442">
    <property type="entry name" value="DPM1_like"/>
    <property type="match status" value="1"/>
</dbReference>
<comment type="caution">
    <text evidence="5">The sequence shown here is derived from an EMBL/GenBank/DDBJ whole genome shotgun (WGS) entry which is preliminary data.</text>
</comment>
<keyword evidence="3" id="KW-0808">Transferase</keyword>
<dbReference type="GO" id="GO:0009247">
    <property type="term" value="P:glycolipid biosynthetic process"/>
    <property type="evidence" value="ECO:0007669"/>
    <property type="project" value="TreeGrafter"/>
</dbReference>
<evidence type="ECO:0000259" key="4">
    <source>
        <dbReference type="Pfam" id="PF00535"/>
    </source>
</evidence>
<dbReference type="PANTHER" id="PTHR43398">
    <property type="entry name" value="DOLICHOL-PHOSPHATE MANNOSYLTRANSFERASE SUBUNIT 1"/>
    <property type="match status" value="1"/>
</dbReference>
<dbReference type="InterPro" id="IPR029044">
    <property type="entry name" value="Nucleotide-diphossugar_trans"/>
</dbReference>
<dbReference type="AlphaFoldDB" id="A0A3L7AFQ3"/>
<dbReference type="EMBL" id="RCUY01000017">
    <property type="protein sequence ID" value="RLP78834.1"/>
    <property type="molecule type" value="Genomic_DNA"/>
</dbReference>
<keyword evidence="6" id="KW-1185">Reference proteome</keyword>
<dbReference type="GO" id="GO:0016020">
    <property type="term" value="C:membrane"/>
    <property type="evidence" value="ECO:0007669"/>
    <property type="project" value="GOC"/>
</dbReference>
<evidence type="ECO:0000256" key="3">
    <source>
        <dbReference type="ARBA" id="ARBA00022679"/>
    </source>
</evidence>
<gene>
    <name evidence="5" type="ORF">D9V34_17305</name>
</gene>
<dbReference type="FunFam" id="3.90.550.10:FF:000122">
    <property type="entry name" value="Dolichol-phosphate mannosyltransferase subunit 1"/>
    <property type="match status" value="1"/>
</dbReference>
<dbReference type="RefSeq" id="WP_121689712.1">
    <property type="nucleotide sequence ID" value="NZ_RCUY01000017.1"/>
</dbReference>